<keyword evidence="3 6" id="KW-0812">Transmembrane</keyword>
<evidence type="ECO:0000256" key="4">
    <source>
        <dbReference type="ARBA" id="ARBA00022989"/>
    </source>
</evidence>
<dbReference type="CDD" id="cd12082">
    <property type="entry name" value="MATE_like"/>
    <property type="match status" value="1"/>
</dbReference>
<feature type="transmembrane region" description="Helical" evidence="6">
    <location>
        <begin position="395"/>
        <end position="413"/>
    </location>
</feature>
<dbReference type="InterPro" id="IPR050833">
    <property type="entry name" value="Poly_Biosynth_Transport"/>
</dbReference>
<organism evidence="7 8">
    <name type="scientific">Flavihumibacter fluminis</name>
    <dbReference type="NCBI Taxonomy" id="2909236"/>
    <lineage>
        <taxon>Bacteria</taxon>
        <taxon>Pseudomonadati</taxon>
        <taxon>Bacteroidota</taxon>
        <taxon>Chitinophagia</taxon>
        <taxon>Chitinophagales</taxon>
        <taxon>Chitinophagaceae</taxon>
        <taxon>Flavihumibacter</taxon>
    </lineage>
</organism>
<reference evidence="7 8" key="1">
    <citation type="submission" date="2022-01" db="EMBL/GenBank/DDBJ databases">
        <title>Flavihumibacter sp. nov., isolated from sediment of a river.</title>
        <authorList>
            <person name="Liu H."/>
        </authorList>
    </citation>
    <scope>NUCLEOTIDE SEQUENCE [LARGE SCALE GENOMIC DNA]</scope>
    <source>
        <strain evidence="7 8">RY-1</strain>
    </source>
</reference>
<feature type="transmembrane region" description="Helical" evidence="6">
    <location>
        <begin position="247"/>
        <end position="267"/>
    </location>
</feature>
<feature type="transmembrane region" description="Helical" evidence="6">
    <location>
        <begin position="331"/>
        <end position="354"/>
    </location>
</feature>
<dbReference type="Proteomes" id="UP001200145">
    <property type="component" value="Unassembled WGS sequence"/>
</dbReference>
<protein>
    <submittedName>
        <fullName evidence="7">Oligosaccharide flippase family protein</fullName>
    </submittedName>
</protein>
<proteinExistence type="predicted"/>
<evidence type="ECO:0000256" key="5">
    <source>
        <dbReference type="ARBA" id="ARBA00023136"/>
    </source>
</evidence>
<feature type="transmembrane region" description="Helical" evidence="6">
    <location>
        <begin position="287"/>
        <end position="310"/>
    </location>
</feature>
<dbReference type="RefSeq" id="WP_234865917.1">
    <property type="nucleotide sequence ID" value="NZ_JAKEVY010000002.1"/>
</dbReference>
<feature type="transmembrane region" description="Helical" evidence="6">
    <location>
        <begin position="28"/>
        <end position="46"/>
    </location>
</feature>
<dbReference type="PANTHER" id="PTHR30250">
    <property type="entry name" value="PST FAMILY PREDICTED COLANIC ACID TRANSPORTER"/>
    <property type="match status" value="1"/>
</dbReference>
<keyword evidence="4 6" id="KW-1133">Transmembrane helix</keyword>
<comment type="subcellular location">
    <subcellularLocation>
        <location evidence="1">Cell membrane</location>
        <topology evidence="1">Multi-pass membrane protein</topology>
    </subcellularLocation>
</comment>
<dbReference type="PANTHER" id="PTHR30250:SF26">
    <property type="entry name" value="PSMA PROTEIN"/>
    <property type="match status" value="1"/>
</dbReference>
<evidence type="ECO:0000313" key="8">
    <source>
        <dbReference type="Proteomes" id="UP001200145"/>
    </source>
</evidence>
<evidence type="ECO:0000256" key="6">
    <source>
        <dbReference type="SAM" id="Phobius"/>
    </source>
</evidence>
<feature type="transmembrane region" description="Helical" evidence="6">
    <location>
        <begin position="101"/>
        <end position="123"/>
    </location>
</feature>
<feature type="transmembrane region" description="Helical" evidence="6">
    <location>
        <begin position="360"/>
        <end position="383"/>
    </location>
</feature>
<name>A0ABS9BGZ6_9BACT</name>
<feature type="transmembrane region" description="Helical" evidence="6">
    <location>
        <begin position="202"/>
        <end position="226"/>
    </location>
</feature>
<feature type="transmembrane region" description="Helical" evidence="6">
    <location>
        <begin position="175"/>
        <end position="196"/>
    </location>
</feature>
<dbReference type="EMBL" id="JAKEVY010000002">
    <property type="protein sequence ID" value="MCF1714966.1"/>
    <property type="molecule type" value="Genomic_DNA"/>
</dbReference>
<keyword evidence="8" id="KW-1185">Reference proteome</keyword>
<keyword evidence="5 6" id="KW-0472">Membrane</keyword>
<dbReference type="Pfam" id="PF01943">
    <property type="entry name" value="Polysacc_synt"/>
    <property type="match status" value="1"/>
</dbReference>
<gene>
    <name evidence="7" type="ORF">L0U88_10045</name>
</gene>
<feature type="transmembrane region" description="Helical" evidence="6">
    <location>
        <begin position="419"/>
        <end position="440"/>
    </location>
</feature>
<comment type="caution">
    <text evidence="7">The sequence shown here is derived from an EMBL/GenBank/DDBJ whole genome shotgun (WGS) entry which is preliminary data.</text>
</comment>
<feature type="transmembrane region" description="Helical" evidence="6">
    <location>
        <begin position="143"/>
        <end position="163"/>
    </location>
</feature>
<feature type="transmembrane region" description="Helical" evidence="6">
    <location>
        <begin position="58"/>
        <end position="80"/>
    </location>
</feature>
<dbReference type="InterPro" id="IPR002797">
    <property type="entry name" value="Polysacc_synth"/>
</dbReference>
<keyword evidence="2" id="KW-1003">Cell membrane</keyword>
<evidence type="ECO:0000256" key="2">
    <source>
        <dbReference type="ARBA" id="ARBA00022475"/>
    </source>
</evidence>
<evidence type="ECO:0000313" key="7">
    <source>
        <dbReference type="EMBL" id="MCF1714966.1"/>
    </source>
</evidence>
<evidence type="ECO:0000256" key="1">
    <source>
        <dbReference type="ARBA" id="ARBA00004651"/>
    </source>
</evidence>
<sequence>MIGKNWIRKLPFLLNKDDERSLRVNSSILYSLLIKGASIIINFILVPVSLDFTNTEDYGIWLTISSLITMASFFDLGIGNGLRNKLAEALAKGELVTSRRLIGTAYLFTAIISFLLTGIWLLLNSVIDWVGILGLDSNRSAEFQTLFHIIIITFCIQFTAQLINTIYYALQKPAMVGLSFLLGSALSLLAMLALSMAGIKGLFWMGLAFVGGTILSLLLLTLKLFIMDRPDLKPVFTGIRRQEVRDLFALGGKFFLLQVVSIFQFQIANVLISRYLNSVDVVEYNVAYKLFSVVTMAFSILITPIWSAASEAIAKKDYEWIRSTAASLQKNWLLSMLGLVVLVLISPYLFYWWLGTSVEVRWVTSISIAIYVGLYTYSMIYVYFLNGMGLLNVQFYIAIALLILFFPAAYFFIVTLNLGIAGVSLALIFANVNGFIAAPIQFKSFLRSKIADSTL</sequence>
<accession>A0ABS9BGZ6</accession>
<evidence type="ECO:0000256" key="3">
    <source>
        <dbReference type="ARBA" id="ARBA00022692"/>
    </source>
</evidence>